<dbReference type="Gene3D" id="2.40.320.10">
    <property type="entry name" value="Hypothetical Protein Pfu-838710-001"/>
    <property type="match status" value="1"/>
</dbReference>
<keyword evidence="3" id="KW-1185">Reference proteome</keyword>
<dbReference type="PROSITE" id="PS51707">
    <property type="entry name" value="CYTH"/>
    <property type="match status" value="1"/>
</dbReference>
<gene>
    <name evidence="2" type="ORF">JK635_09320</name>
</gene>
<dbReference type="InterPro" id="IPR009195">
    <property type="entry name" value="Uncharacterised_YjbK"/>
</dbReference>
<protein>
    <submittedName>
        <fullName evidence="2">CYTH domain-containing protein</fullName>
    </submittedName>
</protein>
<sequence>MTQNLEIEFKNMLTKQEYEKLLQTFQVDKGQIFSQENHYFDTPEFALKNMGSALRIRQKNNQFEMTLKQPAPIGLLETNQTLTKEEASKAIQFGLLPLGDIKKMIEEMGIAFSQLHYFGSTITKRVELKYEIGLLVLDHSFYLGKEDYELEYEVEDHSKGEEMFQKILQEFKIPKRKSENKIHRFYQEKLAQNK</sequence>
<evidence type="ECO:0000313" key="3">
    <source>
        <dbReference type="Proteomes" id="UP000623967"/>
    </source>
</evidence>
<dbReference type="Pfam" id="PF01928">
    <property type="entry name" value="CYTH"/>
    <property type="match status" value="1"/>
</dbReference>
<feature type="domain" description="CYTH" evidence="1">
    <location>
        <begin position="4"/>
        <end position="192"/>
    </location>
</feature>
<accession>A0ABS1TNV6</accession>
<dbReference type="InterPro" id="IPR023577">
    <property type="entry name" value="CYTH_domain"/>
</dbReference>
<organism evidence="2 3">
    <name type="scientific">Neobacillus paridis</name>
    <dbReference type="NCBI Taxonomy" id="2803862"/>
    <lineage>
        <taxon>Bacteria</taxon>
        <taxon>Bacillati</taxon>
        <taxon>Bacillota</taxon>
        <taxon>Bacilli</taxon>
        <taxon>Bacillales</taxon>
        <taxon>Bacillaceae</taxon>
        <taxon>Neobacillus</taxon>
    </lineage>
</organism>
<dbReference type="SUPFAM" id="SSF55154">
    <property type="entry name" value="CYTH-like phosphatases"/>
    <property type="match status" value="1"/>
</dbReference>
<name>A0ABS1TNV6_9BACI</name>
<proteinExistence type="predicted"/>
<comment type="caution">
    <text evidence="2">The sequence shown here is derived from an EMBL/GenBank/DDBJ whole genome shotgun (WGS) entry which is preliminary data.</text>
</comment>
<dbReference type="CDD" id="cd07762">
    <property type="entry name" value="CYTH-like_Pase_1"/>
    <property type="match status" value="1"/>
</dbReference>
<evidence type="ECO:0000259" key="1">
    <source>
        <dbReference type="PROSITE" id="PS51707"/>
    </source>
</evidence>
<dbReference type="Proteomes" id="UP000623967">
    <property type="component" value="Unassembled WGS sequence"/>
</dbReference>
<dbReference type="InterPro" id="IPR033469">
    <property type="entry name" value="CYTH-like_dom_sf"/>
</dbReference>
<evidence type="ECO:0000313" key="2">
    <source>
        <dbReference type="EMBL" id="MBL4952409.1"/>
    </source>
</evidence>
<dbReference type="PIRSF" id="PIRSF012526">
    <property type="entry name" value="CYTH_UCP012526"/>
    <property type="match status" value="1"/>
</dbReference>
<dbReference type="EMBL" id="JAESWB010000168">
    <property type="protein sequence ID" value="MBL4952409.1"/>
    <property type="molecule type" value="Genomic_DNA"/>
</dbReference>
<dbReference type="SMART" id="SM01118">
    <property type="entry name" value="CYTH"/>
    <property type="match status" value="1"/>
</dbReference>
<dbReference type="RefSeq" id="WP_202653682.1">
    <property type="nucleotide sequence ID" value="NZ_JAESWB010000168.1"/>
</dbReference>
<reference evidence="2 3" key="1">
    <citation type="submission" date="2021-01" db="EMBL/GenBank/DDBJ databases">
        <title>Genome public.</title>
        <authorList>
            <person name="Liu C."/>
            <person name="Sun Q."/>
        </authorList>
    </citation>
    <scope>NUCLEOTIDE SEQUENCE [LARGE SCALE GENOMIC DNA]</scope>
    <source>
        <strain evidence="2 3">YIM B02564</strain>
    </source>
</reference>